<evidence type="ECO:0000256" key="1">
    <source>
        <dbReference type="SAM" id="Phobius"/>
    </source>
</evidence>
<comment type="caution">
    <text evidence="2">The sequence shown here is derived from an EMBL/GenBank/DDBJ whole genome shotgun (WGS) entry which is preliminary data.</text>
</comment>
<evidence type="ECO:0000313" key="2">
    <source>
        <dbReference type="EMBL" id="KKK63860.1"/>
    </source>
</evidence>
<feature type="transmembrane region" description="Helical" evidence="1">
    <location>
        <begin position="6"/>
        <end position="30"/>
    </location>
</feature>
<reference evidence="2" key="1">
    <citation type="journal article" date="2015" name="Nature">
        <title>Complex archaea that bridge the gap between prokaryotes and eukaryotes.</title>
        <authorList>
            <person name="Spang A."/>
            <person name="Saw J.H."/>
            <person name="Jorgensen S.L."/>
            <person name="Zaremba-Niedzwiedzka K."/>
            <person name="Martijn J."/>
            <person name="Lind A.E."/>
            <person name="van Eijk R."/>
            <person name="Schleper C."/>
            <person name="Guy L."/>
            <person name="Ettema T.J."/>
        </authorList>
    </citation>
    <scope>NUCLEOTIDE SEQUENCE</scope>
</reference>
<sequence>MTGELILGGYLLTMLAVALVWVRGPVTVYFDNVTVRISMDAGKTWRDYEYATGSYSTGGLR</sequence>
<keyword evidence="1" id="KW-0472">Membrane</keyword>
<dbReference type="AlphaFoldDB" id="A0A0F8XRQ9"/>
<name>A0A0F8XRQ9_9ZZZZ</name>
<keyword evidence="1" id="KW-0812">Transmembrane</keyword>
<accession>A0A0F8XRQ9</accession>
<keyword evidence="1" id="KW-1133">Transmembrane helix</keyword>
<protein>
    <submittedName>
        <fullName evidence="2">Uncharacterized protein</fullName>
    </submittedName>
</protein>
<proteinExistence type="predicted"/>
<organism evidence="2">
    <name type="scientific">marine sediment metagenome</name>
    <dbReference type="NCBI Taxonomy" id="412755"/>
    <lineage>
        <taxon>unclassified sequences</taxon>
        <taxon>metagenomes</taxon>
        <taxon>ecological metagenomes</taxon>
    </lineage>
</organism>
<gene>
    <name evidence="2" type="ORF">LCGC14_2990010</name>
</gene>
<dbReference type="EMBL" id="LAZR01061297">
    <property type="protein sequence ID" value="KKK63860.1"/>
    <property type="molecule type" value="Genomic_DNA"/>
</dbReference>